<name>A0AC34GFL7_9BILA</name>
<evidence type="ECO:0000313" key="1">
    <source>
        <dbReference type="Proteomes" id="UP000887579"/>
    </source>
</evidence>
<evidence type="ECO:0000313" key="2">
    <source>
        <dbReference type="WBParaSite" id="ES5_v2.g28218.t1"/>
    </source>
</evidence>
<accession>A0AC34GFL7</accession>
<organism evidence="1 2">
    <name type="scientific">Panagrolaimus sp. ES5</name>
    <dbReference type="NCBI Taxonomy" id="591445"/>
    <lineage>
        <taxon>Eukaryota</taxon>
        <taxon>Metazoa</taxon>
        <taxon>Ecdysozoa</taxon>
        <taxon>Nematoda</taxon>
        <taxon>Chromadorea</taxon>
        <taxon>Rhabditida</taxon>
        <taxon>Tylenchina</taxon>
        <taxon>Panagrolaimomorpha</taxon>
        <taxon>Panagrolaimoidea</taxon>
        <taxon>Panagrolaimidae</taxon>
        <taxon>Panagrolaimus</taxon>
    </lineage>
</organism>
<protein>
    <submittedName>
        <fullName evidence="2">Uncharacterized protein</fullName>
    </submittedName>
</protein>
<reference evidence="2" key="1">
    <citation type="submission" date="2022-11" db="UniProtKB">
        <authorList>
            <consortium name="WormBaseParasite"/>
        </authorList>
    </citation>
    <scope>IDENTIFICATION</scope>
</reference>
<proteinExistence type="predicted"/>
<dbReference type="WBParaSite" id="ES5_v2.g28218.t1">
    <property type="protein sequence ID" value="ES5_v2.g28218.t1"/>
    <property type="gene ID" value="ES5_v2.g28218"/>
</dbReference>
<sequence length="72" mass="8521">MYVYHVSDRATHLLKAECDGTVMITREKAEVDPEDAKMKEQYAHRNFQNLFKLTYNVVPLKMSNRFKLVEEV</sequence>
<dbReference type="Proteomes" id="UP000887579">
    <property type="component" value="Unplaced"/>
</dbReference>